<organism evidence="1 2">
    <name type="scientific">Phytophthora rubi</name>
    <dbReference type="NCBI Taxonomy" id="129364"/>
    <lineage>
        <taxon>Eukaryota</taxon>
        <taxon>Sar</taxon>
        <taxon>Stramenopiles</taxon>
        <taxon>Oomycota</taxon>
        <taxon>Peronosporomycetes</taxon>
        <taxon>Peronosporales</taxon>
        <taxon>Peronosporaceae</taxon>
        <taxon>Phytophthora</taxon>
    </lineage>
</organism>
<sequence length="77" mass="8617">MAVLGPFNIPFANARPASSRKYSREERIALGMIHEDQALAAVRGSLWQHGGEFWSLEASPYMLGPPFRGHLQFFVAE</sequence>
<protein>
    <submittedName>
        <fullName evidence="1">Uncharacterized protein</fullName>
    </submittedName>
</protein>
<gene>
    <name evidence="1" type="ORF">PR002_g31901</name>
</gene>
<dbReference type="Proteomes" id="UP000435112">
    <property type="component" value="Unassembled WGS sequence"/>
</dbReference>
<dbReference type="AlphaFoldDB" id="A0A6A3GEU8"/>
<evidence type="ECO:0000313" key="1">
    <source>
        <dbReference type="EMBL" id="KAE8955066.1"/>
    </source>
</evidence>
<comment type="caution">
    <text evidence="1">The sequence shown here is derived from an EMBL/GenBank/DDBJ whole genome shotgun (WGS) entry which is preliminary data.</text>
</comment>
<reference evidence="1 2" key="1">
    <citation type="submission" date="2018-09" db="EMBL/GenBank/DDBJ databases">
        <title>Genomic investigation of the strawberry pathogen Phytophthora fragariae indicates pathogenicity is determined by transcriptional variation in three key races.</title>
        <authorList>
            <person name="Adams T.M."/>
            <person name="Armitage A.D."/>
            <person name="Sobczyk M.K."/>
            <person name="Bates H.J."/>
            <person name="Dunwell J.M."/>
            <person name="Nellist C.F."/>
            <person name="Harrison R.J."/>
        </authorList>
    </citation>
    <scope>NUCLEOTIDE SEQUENCE [LARGE SCALE GENOMIC DNA]</scope>
    <source>
        <strain evidence="1 2">SCRP324</strain>
    </source>
</reference>
<accession>A0A6A3GEU8</accession>
<proteinExistence type="predicted"/>
<dbReference type="EMBL" id="QXFU01009337">
    <property type="protein sequence ID" value="KAE8955066.1"/>
    <property type="molecule type" value="Genomic_DNA"/>
</dbReference>
<evidence type="ECO:0000313" key="2">
    <source>
        <dbReference type="Proteomes" id="UP000435112"/>
    </source>
</evidence>
<name>A0A6A3GEU8_9STRA</name>